<keyword evidence="1" id="KW-0812">Transmembrane</keyword>
<feature type="transmembrane region" description="Helical" evidence="1">
    <location>
        <begin position="126"/>
        <end position="146"/>
    </location>
</feature>
<comment type="caution">
    <text evidence="2">The sequence shown here is derived from an EMBL/GenBank/DDBJ whole genome shotgun (WGS) entry which is preliminary data.</text>
</comment>
<keyword evidence="1" id="KW-0472">Membrane</keyword>
<protein>
    <submittedName>
        <fullName evidence="2">Uncharacterized protein</fullName>
    </submittedName>
</protein>
<keyword evidence="1" id="KW-1133">Transmembrane helix</keyword>
<sequence length="154" mass="18037">MDNKVDEFHHLPRWFQRIIPFISIVLSVLAFSYVIYLYNLESFAFVQWIRFIIFIIIGVAMILSAIFYIFNAAFSWKWFIGTLGLLPILLLLQLIIFLLTVLRTVIDSLFQGSLPEPVQMFIENYPSKFDVVILSVLFIVGVLWMINKLRKNKG</sequence>
<accession>A0ABW3NJD7</accession>
<reference evidence="3" key="1">
    <citation type="journal article" date="2019" name="Int. J. Syst. Evol. Microbiol.">
        <title>The Global Catalogue of Microorganisms (GCM) 10K type strain sequencing project: providing services to taxonomists for standard genome sequencing and annotation.</title>
        <authorList>
            <consortium name="The Broad Institute Genomics Platform"/>
            <consortium name="The Broad Institute Genome Sequencing Center for Infectious Disease"/>
            <person name="Wu L."/>
            <person name="Ma J."/>
        </authorList>
    </citation>
    <scope>NUCLEOTIDE SEQUENCE [LARGE SCALE GENOMIC DNA]</scope>
    <source>
        <strain evidence="3">CCUG 56608</strain>
    </source>
</reference>
<proteinExistence type="predicted"/>
<evidence type="ECO:0000313" key="3">
    <source>
        <dbReference type="Proteomes" id="UP001597041"/>
    </source>
</evidence>
<feature type="transmembrane region" description="Helical" evidence="1">
    <location>
        <begin position="82"/>
        <end position="106"/>
    </location>
</feature>
<dbReference type="EMBL" id="JBHTKK010000012">
    <property type="protein sequence ID" value="MFD1066516.1"/>
    <property type="molecule type" value="Genomic_DNA"/>
</dbReference>
<feature type="transmembrane region" description="Helical" evidence="1">
    <location>
        <begin position="18"/>
        <end position="36"/>
    </location>
</feature>
<feature type="transmembrane region" description="Helical" evidence="1">
    <location>
        <begin position="48"/>
        <end position="70"/>
    </location>
</feature>
<evidence type="ECO:0000256" key="1">
    <source>
        <dbReference type="SAM" id="Phobius"/>
    </source>
</evidence>
<name>A0ABW3NJD7_9BACI</name>
<keyword evidence="3" id="KW-1185">Reference proteome</keyword>
<dbReference type="Proteomes" id="UP001597041">
    <property type="component" value="Unassembled WGS sequence"/>
</dbReference>
<dbReference type="RefSeq" id="WP_379592097.1">
    <property type="nucleotide sequence ID" value="NZ_JBHTKK010000012.1"/>
</dbReference>
<evidence type="ECO:0000313" key="2">
    <source>
        <dbReference type="EMBL" id="MFD1066516.1"/>
    </source>
</evidence>
<gene>
    <name evidence="2" type="ORF">ACFQ19_10820</name>
</gene>
<organism evidence="2 3">
    <name type="scientific">Oceanobacillus locisalsi</name>
    <dbReference type="NCBI Taxonomy" id="546107"/>
    <lineage>
        <taxon>Bacteria</taxon>
        <taxon>Bacillati</taxon>
        <taxon>Bacillota</taxon>
        <taxon>Bacilli</taxon>
        <taxon>Bacillales</taxon>
        <taxon>Bacillaceae</taxon>
        <taxon>Oceanobacillus</taxon>
    </lineage>
</organism>